<evidence type="ECO:0000313" key="3">
    <source>
        <dbReference type="EMBL" id="CAD6997626.1"/>
    </source>
</evidence>
<dbReference type="AlphaFoldDB" id="A0A811UI39"/>
<dbReference type="Proteomes" id="UP000606786">
    <property type="component" value="Unassembled WGS sequence"/>
</dbReference>
<dbReference type="InterPro" id="IPR048325">
    <property type="entry name" value="ZSWIM3_N"/>
</dbReference>
<accession>A0A811UI39</accession>
<comment type="caution">
    <text evidence="3">The sequence shown here is derived from an EMBL/GenBank/DDBJ whole genome shotgun (WGS) entry which is preliminary data.</text>
</comment>
<dbReference type="EMBL" id="CAJHJT010000012">
    <property type="protein sequence ID" value="CAD6997626.1"/>
    <property type="molecule type" value="Genomic_DNA"/>
</dbReference>
<protein>
    <submittedName>
        <fullName evidence="3">(Mediterranean fruit fly) hypothetical protein</fullName>
    </submittedName>
</protein>
<keyword evidence="4" id="KW-1185">Reference proteome</keyword>
<proteinExistence type="predicted"/>
<dbReference type="EMBL" id="CAJHJT010000001">
    <property type="protein sequence ID" value="CAD6996108.1"/>
    <property type="molecule type" value="Genomic_DNA"/>
</dbReference>
<name>A0A811UI39_CERCA</name>
<reference evidence="3" key="1">
    <citation type="submission" date="2020-11" db="EMBL/GenBank/DDBJ databases">
        <authorList>
            <person name="Whitehead M."/>
        </authorList>
    </citation>
    <scope>NUCLEOTIDE SEQUENCE</scope>
    <source>
        <strain evidence="3">EGII</strain>
    </source>
</reference>
<feature type="domain" description="ZSWIM3 N-terminal" evidence="1">
    <location>
        <begin position="11"/>
        <end position="126"/>
    </location>
</feature>
<evidence type="ECO:0000313" key="2">
    <source>
        <dbReference type="EMBL" id="CAD6996108.1"/>
    </source>
</evidence>
<organism evidence="3 4">
    <name type="scientific">Ceratitis capitata</name>
    <name type="common">Mediterranean fruit fly</name>
    <name type="synonym">Tephritis capitata</name>
    <dbReference type="NCBI Taxonomy" id="7213"/>
    <lineage>
        <taxon>Eukaryota</taxon>
        <taxon>Metazoa</taxon>
        <taxon>Ecdysozoa</taxon>
        <taxon>Arthropoda</taxon>
        <taxon>Hexapoda</taxon>
        <taxon>Insecta</taxon>
        <taxon>Pterygota</taxon>
        <taxon>Neoptera</taxon>
        <taxon>Endopterygota</taxon>
        <taxon>Diptera</taxon>
        <taxon>Brachycera</taxon>
        <taxon>Muscomorpha</taxon>
        <taxon>Tephritoidea</taxon>
        <taxon>Tephritidae</taxon>
        <taxon>Ceratitis</taxon>
        <taxon>Ceratitis</taxon>
    </lineage>
</organism>
<dbReference type="Pfam" id="PF21599">
    <property type="entry name" value="ZSWIM3_N"/>
    <property type="match status" value="1"/>
</dbReference>
<evidence type="ECO:0000259" key="1">
    <source>
        <dbReference type="Pfam" id="PF21599"/>
    </source>
</evidence>
<evidence type="ECO:0000313" key="4">
    <source>
        <dbReference type="Proteomes" id="UP000606786"/>
    </source>
</evidence>
<gene>
    <name evidence="2" type="ORF">CCAP1982_LOCUS4808</name>
    <name evidence="3" type="ORF">CCAP1982_LOCUS6262</name>
</gene>
<sequence length="257" mass="29942">MFLQNKKSFRMNASFQSFEKVRKAAELFEMHHNCKLSTRDSSKIKVEQLNIKNSKLMYNYILYTCARNGSKRCREVGTGDIKKKITRQRESKKIGCPVKIKLERKLDKEKQIEVLHVTKLTVKHNHEPNDLSEDELSDMEENQHNSNNMTDSKLLALRKALQKIETFARQKNDDELERIENIVTKLHEHLTNDLDVTFLQKVNVSLEAGNYSVHFEQPIDQENSISIIEDFSEIQTVKTPCQKRGRGRPRGSKKAQL</sequence>